<dbReference type="AlphaFoldDB" id="A0A6H9YDT4"/>
<accession>A0A6H9YDT4</accession>
<dbReference type="RefSeq" id="WP_151567854.1">
    <property type="nucleotide sequence ID" value="NZ_WBMT01000024.1"/>
</dbReference>
<keyword evidence="2" id="KW-1185">Reference proteome</keyword>
<dbReference type="OrthoDB" id="3293636at2"/>
<gene>
    <name evidence="1" type="ORF">F8566_40110</name>
</gene>
<dbReference type="EMBL" id="WBMT01000024">
    <property type="protein sequence ID" value="KAB2341801.1"/>
    <property type="molecule type" value="Genomic_DNA"/>
</dbReference>
<protein>
    <submittedName>
        <fullName evidence="1">Uncharacterized protein</fullName>
    </submittedName>
</protein>
<name>A0A6H9YDT4_9ACTN</name>
<reference evidence="1 2" key="1">
    <citation type="submission" date="2019-09" db="EMBL/GenBank/DDBJ databases">
        <title>Actinomadura physcomitrii sp. nov., a novel actinomycete isolated from moss [Physcomitrium sphaericum (Ludw) Fuernr].</title>
        <authorList>
            <person name="Zhuang X."/>
            <person name="Liu C."/>
        </authorList>
    </citation>
    <scope>NUCLEOTIDE SEQUENCE [LARGE SCALE GENOMIC DNA]</scope>
    <source>
        <strain evidence="1 2">HMC1</strain>
    </source>
</reference>
<dbReference type="Proteomes" id="UP000468735">
    <property type="component" value="Unassembled WGS sequence"/>
</dbReference>
<proteinExistence type="predicted"/>
<organism evidence="1 2">
    <name type="scientific">Actinomadura rudentiformis</name>
    <dbReference type="NCBI Taxonomy" id="359158"/>
    <lineage>
        <taxon>Bacteria</taxon>
        <taxon>Bacillati</taxon>
        <taxon>Actinomycetota</taxon>
        <taxon>Actinomycetes</taxon>
        <taxon>Streptosporangiales</taxon>
        <taxon>Thermomonosporaceae</taxon>
        <taxon>Actinomadura</taxon>
    </lineage>
</organism>
<evidence type="ECO:0000313" key="2">
    <source>
        <dbReference type="Proteomes" id="UP000468735"/>
    </source>
</evidence>
<sequence>MRSYATKGGRAALSVTSGKVRLVSAISNPGYATRVTPGADWLRVDFLGADHTSSVIATWYEHDPVVRVYEY</sequence>
<comment type="caution">
    <text evidence="1">The sequence shown here is derived from an EMBL/GenBank/DDBJ whole genome shotgun (WGS) entry which is preliminary data.</text>
</comment>
<evidence type="ECO:0000313" key="1">
    <source>
        <dbReference type="EMBL" id="KAB2341801.1"/>
    </source>
</evidence>